<comment type="caution">
    <text evidence="7">The sequence shown here is derived from an EMBL/GenBank/DDBJ whole genome shotgun (WGS) entry which is preliminary data.</text>
</comment>
<dbReference type="InterPro" id="IPR012337">
    <property type="entry name" value="RNaseH-like_sf"/>
</dbReference>
<dbReference type="InterPro" id="IPR001584">
    <property type="entry name" value="Integrase_cat-core"/>
</dbReference>
<dbReference type="InterPro" id="IPR041577">
    <property type="entry name" value="RT_RNaseH_2"/>
</dbReference>
<gene>
    <name evidence="7" type="primary">Pol_22</name>
    <name evidence="7" type="ORF">G6Z78_0001291</name>
</gene>
<keyword evidence="2" id="KW-0808">Transferase</keyword>
<dbReference type="Gene3D" id="3.30.420.10">
    <property type="entry name" value="Ribonuclease H-like superfamily/Ribonuclease H"/>
    <property type="match status" value="1"/>
</dbReference>
<dbReference type="GO" id="GO:0003676">
    <property type="term" value="F:nucleic acid binding"/>
    <property type="evidence" value="ECO:0007669"/>
    <property type="project" value="InterPro"/>
</dbReference>
<dbReference type="GO" id="GO:0042575">
    <property type="term" value="C:DNA polymerase complex"/>
    <property type="evidence" value="ECO:0007669"/>
    <property type="project" value="UniProtKB-ARBA"/>
</dbReference>
<dbReference type="Pfam" id="PF17921">
    <property type="entry name" value="Integrase_H2C2"/>
    <property type="match status" value="1"/>
</dbReference>
<dbReference type="PROSITE" id="PS50994">
    <property type="entry name" value="INTEGRASE"/>
    <property type="match status" value="1"/>
</dbReference>
<dbReference type="PANTHER" id="PTHR37984:SF15">
    <property type="entry name" value="INTEGRASE CATALYTIC DOMAIN-CONTAINING PROTEIN"/>
    <property type="match status" value="1"/>
</dbReference>
<evidence type="ECO:0000256" key="5">
    <source>
        <dbReference type="ARBA" id="ARBA00022918"/>
    </source>
</evidence>
<keyword evidence="5" id="KW-0695">RNA-directed DNA polymerase</keyword>
<keyword evidence="8" id="KW-1185">Reference proteome</keyword>
<dbReference type="EC" id="2.7.7.49" evidence="1"/>
<accession>A0A836FRD8</accession>
<evidence type="ECO:0000313" key="8">
    <source>
        <dbReference type="Proteomes" id="UP000668214"/>
    </source>
</evidence>
<keyword evidence="4" id="KW-0378">Hydrolase</keyword>
<dbReference type="InterPro" id="IPR050951">
    <property type="entry name" value="Retrovirus_Pol_polyprotein"/>
</dbReference>
<dbReference type="Gene3D" id="1.10.340.70">
    <property type="match status" value="1"/>
</dbReference>
<dbReference type="CDD" id="cd09274">
    <property type="entry name" value="RNase_HI_RT_Ty3"/>
    <property type="match status" value="1"/>
</dbReference>
<dbReference type="Pfam" id="PF00665">
    <property type="entry name" value="rve"/>
    <property type="match status" value="1"/>
</dbReference>
<dbReference type="EMBL" id="JAANIA010000477">
    <property type="protein sequence ID" value="KAG5324085.1"/>
    <property type="molecule type" value="Genomic_DNA"/>
</dbReference>
<dbReference type="SUPFAM" id="SSF53098">
    <property type="entry name" value="Ribonuclease H-like"/>
    <property type="match status" value="1"/>
</dbReference>
<dbReference type="SUPFAM" id="SSF56672">
    <property type="entry name" value="DNA/RNA polymerases"/>
    <property type="match status" value="1"/>
</dbReference>
<evidence type="ECO:0000259" key="6">
    <source>
        <dbReference type="PROSITE" id="PS50994"/>
    </source>
</evidence>
<keyword evidence="3" id="KW-0540">Nuclease</keyword>
<proteinExistence type="predicted"/>
<dbReference type="InterPro" id="IPR036397">
    <property type="entry name" value="RNaseH_sf"/>
</dbReference>
<sequence>MLNFYNRFLKGIASIQAPLLKAISGRKRNNNAKIEWTSELKQSFQRVKEHLAQATSLAFPNSNATLSLQTDASDKAIGAVLQQHSNGFLQPLSFFSRKLTPTQAKYSAYDRELLAIYMAIKHFRYMLEGRNFHVITDHKPLIYAFKKKSEQMSPRQTPSDDELQQLKQSTSTSLKLKKFTLSETASSIHCDISEEDIRPYIPASLRRRVFDMVHQMSHPSGRATHRQIAQKFVWPSMAKDIKEWARTCLACQQSKIHRHNHTPPTRIPVPDTRFEHVHIDIVGPLPPSKSFRYLLTMIDRFTRWPEAIPLQDCTANTVAKMFFTHWVARFGAPRLITTDQGSQFEAQLFNTLAKLIRSKRCRTTAYHPESNGIIERWHRSLKTALMCHGETQWTDTLPVVLLGLRTCFKEDLGASVAELVYGTTLKVPGEFFSSEEMSSDPRIFVEDFRVIMQKLRAGPTSHHIRPKLLGP</sequence>
<keyword evidence="4" id="KW-0255">Endonuclease</keyword>
<reference evidence="7" key="1">
    <citation type="submission" date="2020-02" db="EMBL/GenBank/DDBJ databases">
        <title>Relaxed selection underlies rapid genomic changes in the transitions from sociality to social parasitism in ants.</title>
        <authorList>
            <person name="Bi X."/>
        </authorList>
    </citation>
    <scope>NUCLEOTIDE SEQUENCE</scope>
    <source>
        <strain evidence="7">BGI-DK2014c</strain>
        <tissue evidence="7">Whole body</tissue>
    </source>
</reference>
<dbReference type="GO" id="GO:0003964">
    <property type="term" value="F:RNA-directed DNA polymerase activity"/>
    <property type="evidence" value="ECO:0007669"/>
    <property type="project" value="UniProtKB-KW"/>
</dbReference>
<evidence type="ECO:0000256" key="2">
    <source>
        <dbReference type="ARBA" id="ARBA00022695"/>
    </source>
</evidence>
<dbReference type="FunFam" id="3.30.420.10:FF:000032">
    <property type="entry name" value="Retrovirus-related Pol polyprotein from transposon 297-like Protein"/>
    <property type="match status" value="1"/>
</dbReference>
<dbReference type="PANTHER" id="PTHR37984">
    <property type="entry name" value="PROTEIN CBG26694"/>
    <property type="match status" value="1"/>
</dbReference>
<dbReference type="GO" id="GO:0004519">
    <property type="term" value="F:endonuclease activity"/>
    <property type="evidence" value="ECO:0007669"/>
    <property type="project" value="UniProtKB-KW"/>
</dbReference>
<evidence type="ECO:0000256" key="1">
    <source>
        <dbReference type="ARBA" id="ARBA00012493"/>
    </source>
</evidence>
<evidence type="ECO:0000256" key="3">
    <source>
        <dbReference type="ARBA" id="ARBA00022722"/>
    </source>
</evidence>
<dbReference type="InterPro" id="IPR041588">
    <property type="entry name" value="Integrase_H2C2"/>
</dbReference>
<dbReference type="InterPro" id="IPR043502">
    <property type="entry name" value="DNA/RNA_pol_sf"/>
</dbReference>
<dbReference type="GO" id="GO:0015074">
    <property type="term" value="P:DNA integration"/>
    <property type="evidence" value="ECO:0007669"/>
    <property type="project" value="InterPro"/>
</dbReference>
<feature type="non-terminal residue" evidence="7">
    <location>
        <position position="1"/>
    </location>
</feature>
<dbReference type="FunFam" id="3.10.20.370:FF:000001">
    <property type="entry name" value="Retrovirus-related Pol polyprotein from transposon 17.6-like protein"/>
    <property type="match status" value="1"/>
</dbReference>
<evidence type="ECO:0000256" key="4">
    <source>
        <dbReference type="ARBA" id="ARBA00022759"/>
    </source>
</evidence>
<dbReference type="Gene3D" id="3.10.20.370">
    <property type="match status" value="1"/>
</dbReference>
<evidence type="ECO:0000313" key="7">
    <source>
        <dbReference type="EMBL" id="KAG5324085.1"/>
    </source>
</evidence>
<organism evidence="7 8">
    <name type="scientific">Pseudoatta argentina</name>
    <dbReference type="NCBI Taxonomy" id="621737"/>
    <lineage>
        <taxon>Eukaryota</taxon>
        <taxon>Metazoa</taxon>
        <taxon>Ecdysozoa</taxon>
        <taxon>Arthropoda</taxon>
        <taxon>Hexapoda</taxon>
        <taxon>Insecta</taxon>
        <taxon>Pterygota</taxon>
        <taxon>Neoptera</taxon>
        <taxon>Endopterygota</taxon>
        <taxon>Hymenoptera</taxon>
        <taxon>Apocrita</taxon>
        <taxon>Aculeata</taxon>
        <taxon>Formicoidea</taxon>
        <taxon>Formicidae</taxon>
        <taxon>Myrmicinae</taxon>
        <taxon>Pseudoatta</taxon>
    </lineage>
</organism>
<keyword evidence="2" id="KW-0548">Nucleotidyltransferase</keyword>
<dbReference type="Pfam" id="PF17919">
    <property type="entry name" value="RT_RNaseH_2"/>
    <property type="match status" value="1"/>
</dbReference>
<protein>
    <recommendedName>
        <fullName evidence="1">RNA-directed DNA polymerase</fullName>
        <ecNumber evidence="1">2.7.7.49</ecNumber>
    </recommendedName>
</protein>
<feature type="non-terminal residue" evidence="7">
    <location>
        <position position="471"/>
    </location>
</feature>
<dbReference type="Proteomes" id="UP000668214">
    <property type="component" value="Unassembled WGS sequence"/>
</dbReference>
<dbReference type="AlphaFoldDB" id="A0A836FRD8"/>
<name>A0A836FRD8_9HYME</name>
<feature type="domain" description="Integrase catalytic" evidence="6">
    <location>
        <begin position="266"/>
        <end position="436"/>
    </location>
</feature>